<comment type="caution">
    <text evidence="2">The sequence shown here is derived from an EMBL/GenBank/DDBJ whole genome shotgun (WGS) entry which is preliminary data.</text>
</comment>
<feature type="transmembrane region" description="Helical" evidence="1">
    <location>
        <begin position="35"/>
        <end position="57"/>
    </location>
</feature>
<sequence length="186" mass="20946">MVLGVWSMVHASCLVLGAWCMVLDAWLVVGAWCMVHGAWCLVLGAWCLVLGAWCLVLDPSCVRFLPPSEDPLKGVVACDIESIGRFTRQVGEARLNSTPMVPITAVGLAEDMKKGYFRFYILFPQSMIACMRYEVSHISKISHEVLLLISRQKKTCHWISILPRRAFRRKTIDVLVPDQKSRLESP</sequence>
<gene>
    <name evidence="2" type="ORF">VNO77_26664</name>
</gene>
<dbReference type="AlphaFoldDB" id="A0AAN9KSS7"/>
<organism evidence="2 3">
    <name type="scientific">Canavalia gladiata</name>
    <name type="common">Sword bean</name>
    <name type="synonym">Dolichos gladiatus</name>
    <dbReference type="NCBI Taxonomy" id="3824"/>
    <lineage>
        <taxon>Eukaryota</taxon>
        <taxon>Viridiplantae</taxon>
        <taxon>Streptophyta</taxon>
        <taxon>Embryophyta</taxon>
        <taxon>Tracheophyta</taxon>
        <taxon>Spermatophyta</taxon>
        <taxon>Magnoliopsida</taxon>
        <taxon>eudicotyledons</taxon>
        <taxon>Gunneridae</taxon>
        <taxon>Pentapetalae</taxon>
        <taxon>rosids</taxon>
        <taxon>fabids</taxon>
        <taxon>Fabales</taxon>
        <taxon>Fabaceae</taxon>
        <taxon>Papilionoideae</taxon>
        <taxon>50 kb inversion clade</taxon>
        <taxon>NPAAA clade</taxon>
        <taxon>indigoferoid/millettioid clade</taxon>
        <taxon>Phaseoleae</taxon>
        <taxon>Canavalia</taxon>
    </lineage>
</organism>
<evidence type="ECO:0000313" key="2">
    <source>
        <dbReference type="EMBL" id="KAK7323200.1"/>
    </source>
</evidence>
<proteinExistence type="predicted"/>
<keyword evidence="1" id="KW-0812">Transmembrane</keyword>
<evidence type="ECO:0000313" key="3">
    <source>
        <dbReference type="Proteomes" id="UP001367508"/>
    </source>
</evidence>
<reference evidence="2 3" key="1">
    <citation type="submission" date="2024-01" db="EMBL/GenBank/DDBJ databases">
        <title>The genomes of 5 underutilized Papilionoideae crops provide insights into root nodulation and disease resistanc.</title>
        <authorList>
            <person name="Jiang F."/>
        </authorList>
    </citation>
    <scope>NUCLEOTIDE SEQUENCE [LARGE SCALE GENOMIC DNA]</scope>
    <source>
        <strain evidence="2">LVBAO_FW01</strain>
        <tissue evidence="2">Leaves</tissue>
    </source>
</reference>
<accession>A0AAN9KSS7</accession>
<dbReference type="EMBL" id="JAYMYQ010000006">
    <property type="protein sequence ID" value="KAK7323200.1"/>
    <property type="molecule type" value="Genomic_DNA"/>
</dbReference>
<feature type="transmembrane region" description="Helical" evidence="1">
    <location>
        <begin position="7"/>
        <end position="29"/>
    </location>
</feature>
<evidence type="ECO:0000256" key="1">
    <source>
        <dbReference type="SAM" id="Phobius"/>
    </source>
</evidence>
<keyword evidence="1" id="KW-1133">Transmembrane helix</keyword>
<name>A0AAN9KSS7_CANGL</name>
<protein>
    <submittedName>
        <fullName evidence="2">Uncharacterized protein</fullName>
    </submittedName>
</protein>
<dbReference type="Proteomes" id="UP001367508">
    <property type="component" value="Unassembled WGS sequence"/>
</dbReference>
<keyword evidence="1" id="KW-0472">Membrane</keyword>
<keyword evidence="3" id="KW-1185">Reference proteome</keyword>